<dbReference type="InterPro" id="IPR001347">
    <property type="entry name" value="SIS_dom"/>
</dbReference>
<dbReference type="PROSITE" id="PS51464">
    <property type="entry name" value="SIS"/>
    <property type="match status" value="1"/>
</dbReference>
<name>A0A411YDC9_9ACTN</name>
<dbReference type="NCBIfam" id="NF002805">
    <property type="entry name" value="PRK02947.1"/>
    <property type="match status" value="1"/>
</dbReference>
<feature type="region of interest" description="Disordered" evidence="1">
    <location>
        <begin position="1"/>
        <end position="25"/>
    </location>
</feature>
<dbReference type="KEGG" id="erz:ER308_06425"/>
<organism evidence="3 4">
    <name type="scientific">Egibacter rhizosphaerae</name>
    <dbReference type="NCBI Taxonomy" id="1670831"/>
    <lineage>
        <taxon>Bacteria</taxon>
        <taxon>Bacillati</taxon>
        <taxon>Actinomycetota</taxon>
        <taxon>Nitriliruptoria</taxon>
        <taxon>Egibacterales</taxon>
        <taxon>Egibacteraceae</taxon>
        <taxon>Egibacter</taxon>
    </lineage>
</organism>
<feature type="domain" description="SIS" evidence="2">
    <location>
        <begin position="83"/>
        <end position="257"/>
    </location>
</feature>
<dbReference type="EMBL" id="CP036402">
    <property type="protein sequence ID" value="QBI19210.1"/>
    <property type="molecule type" value="Genomic_DNA"/>
</dbReference>
<dbReference type="Proteomes" id="UP000291469">
    <property type="component" value="Chromosome"/>
</dbReference>
<dbReference type="Gene3D" id="3.40.50.10490">
    <property type="entry name" value="Glucose-6-phosphate isomerase like protein, domain 1"/>
    <property type="match status" value="1"/>
</dbReference>
<sequence length="300" mass="31451">MIVAGYPSARRSARNPQQRLRRTPARGPFVQYGLDHTRRIPSDRGCAITVAAGAGAFGAYLREHLEAIEERNAVTLDRLADALLATVRNGGLVHVGGTGHSTGLLLETFYRAGGLACVQPLYDQGLSPLEGAVASTARERTSGLAERILRQAAPDTGDLGIVFSNSGTNPVPVELAQGLSRRGCTVAAVCSLEHLRQAPRRSDAKLDEIADLVLDTGAPEGDVAYAAGPHHTAPVSSLAGVYLWSLALARLADRAAAAGIDLPLWQSTNVADGEARNEATIAAFGPRIPRLSVSGPDGEE</sequence>
<evidence type="ECO:0000313" key="3">
    <source>
        <dbReference type="EMBL" id="QBI19210.1"/>
    </source>
</evidence>
<gene>
    <name evidence="3" type="ORF">ER308_06425</name>
</gene>
<dbReference type="GO" id="GO:1901135">
    <property type="term" value="P:carbohydrate derivative metabolic process"/>
    <property type="evidence" value="ECO:0007669"/>
    <property type="project" value="InterPro"/>
</dbReference>
<evidence type="ECO:0000259" key="2">
    <source>
        <dbReference type="PROSITE" id="PS51464"/>
    </source>
</evidence>
<evidence type="ECO:0000256" key="1">
    <source>
        <dbReference type="SAM" id="MobiDB-lite"/>
    </source>
</evidence>
<dbReference type="AlphaFoldDB" id="A0A411YDC9"/>
<dbReference type="SUPFAM" id="SSF53697">
    <property type="entry name" value="SIS domain"/>
    <property type="match status" value="1"/>
</dbReference>
<dbReference type="OrthoDB" id="9805185at2"/>
<evidence type="ECO:0000313" key="4">
    <source>
        <dbReference type="Proteomes" id="UP000291469"/>
    </source>
</evidence>
<keyword evidence="3" id="KW-0413">Isomerase</keyword>
<dbReference type="GO" id="GO:0097367">
    <property type="term" value="F:carbohydrate derivative binding"/>
    <property type="evidence" value="ECO:0007669"/>
    <property type="project" value="InterPro"/>
</dbReference>
<dbReference type="GO" id="GO:0016853">
    <property type="term" value="F:isomerase activity"/>
    <property type="evidence" value="ECO:0007669"/>
    <property type="project" value="UniProtKB-KW"/>
</dbReference>
<protein>
    <submittedName>
        <fullName evidence="3">Sugar isomerase domain-containing protein</fullName>
    </submittedName>
</protein>
<dbReference type="InterPro" id="IPR046348">
    <property type="entry name" value="SIS_dom_sf"/>
</dbReference>
<proteinExistence type="predicted"/>
<dbReference type="Pfam" id="PF13580">
    <property type="entry name" value="SIS_2"/>
    <property type="match status" value="1"/>
</dbReference>
<accession>A0A411YDC9</accession>
<reference evidence="3 4" key="1">
    <citation type="submission" date="2019-01" db="EMBL/GenBank/DDBJ databases">
        <title>Egibacter rhizosphaerae EGI 80759T.</title>
        <authorList>
            <person name="Chen D.-D."/>
            <person name="Tian Y."/>
            <person name="Jiao J.-Y."/>
            <person name="Zhang X.-T."/>
            <person name="Zhang Y.-G."/>
            <person name="Zhang Y."/>
            <person name="Xiao M."/>
            <person name="Shu W.-S."/>
            <person name="Li W.-J."/>
        </authorList>
    </citation>
    <scope>NUCLEOTIDE SEQUENCE [LARGE SCALE GENOMIC DNA]</scope>
    <source>
        <strain evidence="3 4">EGI 80759</strain>
    </source>
</reference>
<keyword evidence="4" id="KW-1185">Reference proteome</keyword>